<keyword evidence="2" id="KW-1185">Reference proteome</keyword>
<gene>
    <name evidence="1" type="ORF">NMY3_03716</name>
</gene>
<name>A0A654M3R2_9ARCH</name>
<dbReference type="EMBL" id="CP012850">
    <property type="protein sequence ID" value="ALI37897.1"/>
    <property type="molecule type" value="Genomic_DNA"/>
</dbReference>
<sequence length="40" mass="4790">MIIDTIQTKRKNRKTKCGDQQHHIDAISKYWSKITFNENV</sequence>
<dbReference type="Proteomes" id="UP000058925">
    <property type="component" value="Chromosome"/>
</dbReference>
<reference evidence="2" key="1">
    <citation type="submission" date="2015-10" db="EMBL/GenBank/DDBJ databases">
        <title>Niche specialization of a soil ammonia-oxidizing archaeon, Candidatus Nitrosocosmicus oleophilus.</title>
        <authorList>
            <person name="Jung M.-Y."/>
            <person name="Rhee S.-K."/>
        </authorList>
    </citation>
    <scope>NUCLEOTIDE SEQUENCE [LARGE SCALE GENOMIC DNA]</scope>
    <source>
        <strain evidence="2">MY3</strain>
    </source>
</reference>
<accession>A0A654M3R2</accession>
<evidence type="ECO:0000313" key="1">
    <source>
        <dbReference type="EMBL" id="ALI37897.1"/>
    </source>
</evidence>
<organism evidence="1 2">
    <name type="scientific">Candidatus Nitrosocosmicus oleophilus</name>
    <dbReference type="NCBI Taxonomy" id="1353260"/>
    <lineage>
        <taxon>Archaea</taxon>
        <taxon>Nitrososphaerota</taxon>
        <taxon>Nitrososphaeria</taxon>
        <taxon>Nitrososphaerales</taxon>
        <taxon>Nitrososphaeraceae</taxon>
        <taxon>Candidatus Nitrosocosmicus</taxon>
    </lineage>
</organism>
<dbReference type="AlphaFoldDB" id="A0A654M3R2"/>
<dbReference type="KEGG" id="taa:NMY3_03716"/>
<protein>
    <submittedName>
        <fullName evidence="1">Uncharacterized protein</fullName>
    </submittedName>
</protein>
<proteinExistence type="predicted"/>
<evidence type="ECO:0000313" key="2">
    <source>
        <dbReference type="Proteomes" id="UP000058925"/>
    </source>
</evidence>